<dbReference type="InterPro" id="IPR026259">
    <property type="entry name" value="MauG/Cytc_peroxidase"/>
</dbReference>
<reference evidence="12" key="1">
    <citation type="submission" date="2022-08" db="EMBL/GenBank/DDBJ databases">
        <title>Draft genome sequencing of Roseisolibacter agri AW1220.</title>
        <authorList>
            <person name="Tobiishi Y."/>
            <person name="Tonouchi A."/>
        </authorList>
    </citation>
    <scope>NUCLEOTIDE SEQUENCE</scope>
    <source>
        <strain evidence="12">AW1220</strain>
    </source>
</reference>
<protein>
    <submittedName>
        <fullName evidence="12">Methylamine utilization protein</fullName>
    </submittedName>
</protein>
<dbReference type="PIRSF" id="PIRSF000294">
    <property type="entry name" value="Cytochrome-c_peroxidase"/>
    <property type="match status" value="1"/>
</dbReference>
<feature type="binding site" description="covalent" evidence="8">
    <location>
        <position position="276"/>
    </location>
    <ligand>
        <name>heme c</name>
        <dbReference type="ChEBI" id="CHEBI:61717"/>
        <label>2</label>
    </ligand>
</feature>
<feature type="binding site" description="covalent" evidence="8">
    <location>
        <position position="273"/>
    </location>
    <ligand>
        <name>heme c</name>
        <dbReference type="ChEBI" id="CHEBI:61717"/>
        <label>2</label>
    </ligand>
</feature>
<dbReference type="InterPro" id="IPR036909">
    <property type="entry name" value="Cyt_c-like_dom_sf"/>
</dbReference>
<feature type="binding site" description="axial binding residue" evidence="9">
    <location>
        <position position="95"/>
    </location>
    <ligand>
        <name>heme c</name>
        <dbReference type="ChEBI" id="CHEBI:61717"/>
        <label>1</label>
    </ligand>
    <ligandPart>
        <name>Fe</name>
        <dbReference type="ChEBI" id="CHEBI:18248"/>
    </ligandPart>
</feature>
<dbReference type="GO" id="GO:0046872">
    <property type="term" value="F:metal ion binding"/>
    <property type="evidence" value="ECO:0007669"/>
    <property type="project" value="UniProtKB-KW"/>
</dbReference>
<evidence type="ECO:0000313" key="12">
    <source>
        <dbReference type="EMBL" id="GLC24886.1"/>
    </source>
</evidence>
<keyword evidence="3 9" id="KW-0479">Metal-binding</keyword>
<evidence type="ECO:0000256" key="10">
    <source>
        <dbReference type="SAM" id="SignalP"/>
    </source>
</evidence>
<dbReference type="SUPFAM" id="SSF46626">
    <property type="entry name" value="Cytochrome c"/>
    <property type="match status" value="2"/>
</dbReference>
<feature type="domain" description="Cytochrome c" evidence="11">
    <location>
        <begin position="258"/>
        <end position="412"/>
    </location>
</feature>
<dbReference type="PANTHER" id="PTHR30600">
    <property type="entry name" value="CYTOCHROME C PEROXIDASE-RELATED"/>
    <property type="match status" value="1"/>
</dbReference>
<dbReference type="GO" id="GO:0020037">
    <property type="term" value="F:heme binding"/>
    <property type="evidence" value="ECO:0007669"/>
    <property type="project" value="InterPro"/>
</dbReference>
<comment type="caution">
    <text evidence="12">The sequence shown here is derived from an EMBL/GenBank/DDBJ whole genome shotgun (WGS) entry which is preliminary data.</text>
</comment>
<keyword evidence="6" id="KW-0560">Oxidoreductase</keyword>
<accession>A0AA37Q8C4</accession>
<dbReference type="GO" id="GO:0009055">
    <property type="term" value="F:electron transfer activity"/>
    <property type="evidence" value="ECO:0007669"/>
    <property type="project" value="InterPro"/>
</dbReference>
<name>A0AA37Q8C4_9BACT</name>
<keyword evidence="13" id="KW-1185">Reference proteome</keyword>
<feature type="binding site" description="covalent" evidence="8">
    <location>
        <position position="91"/>
    </location>
    <ligand>
        <name>heme c</name>
        <dbReference type="ChEBI" id="CHEBI:61717"/>
        <label>1</label>
    </ligand>
</feature>
<gene>
    <name evidence="12" type="ORF">rosag_13990</name>
</gene>
<dbReference type="GO" id="GO:0042597">
    <property type="term" value="C:periplasmic space"/>
    <property type="evidence" value="ECO:0007669"/>
    <property type="project" value="UniProtKB-SubCell"/>
</dbReference>
<evidence type="ECO:0000256" key="6">
    <source>
        <dbReference type="ARBA" id="ARBA00023002"/>
    </source>
</evidence>
<dbReference type="GO" id="GO:0004130">
    <property type="term" value="F:cytochrome-c peroxidase activity"/>
    <property type="evidence" value="ECO:0007669"/>
    <property type="project" value="TreeGrafter"/>
</dbReference>
<dbReference type="EMBL" id="BRXS01000002">
    <property type="protein sequence ID" value="GLC24886.1"/>
    <property type="molecule type" value="Genomic_DNA"/>
</dbReference>
<proteinExistence type="predicted"/>
<evidence type="ECO:0000256" key="3">
    <source>
        <dbReference type="ARBA" id="ARBA00022723"/>
    </source>
</evidence>
<evidence type="ECO:0000259" key="11">
    <source>
        <dbReference type="PROSITE" id="PS51007"/>
    </source>
</evidence>
<comment type="subcellular location">
    <subcellularLocation>
        <location evidence="1">Periplasm</location>
    </subcellularLocation>
</comment>
<feature type="binding site" description="covalent" evidence="8">
    <location>
        <position position="94"/>
    </location>
    <ligand>
        <name>heme c</name>
        <dbReference type="ChEBI" id="CHEBI:61717"/>
        <label>1</label>
    </ligand>
</feature>
<feature type="chain" id="PRO_5041235432" evidence="10">
    <location>
        <begin position="26"/>
        <end position="425"/>
    </location>
</feature>
<evidence type="ECO:0000256" key="1">
    <source>
        <dbReference type="ARBA" id="ARBA00004418"/>
    </source>
</evidence>
<dbReference type="PROSITE" id="PS51007">
    <property type="entry name" value="CYTC"/>
    <property type="match status" value="1"/>
</dbReference>
<keyword evidence="5" id="KW-0574">Periplasm</keyword>
<dbReference type="InterPro" id="IPR004852">
    <property type="entry name" value="Di-haem_cyt_c_peroxidsae"/>
</dbReference>
<dbReference type="Gene3D" id="1.10.760.10">
    <property type="entry name" value="Cytochrome c-like domain"/>
    <property type="match status" value="2"/>
</dbReference>
<dbReference type="Proteomes" id="UP001161325">
    <property type="component" value="Unassembled WGS sequence"/>
</dbReference>
<dbReference type="AlphaFoldDB" id="A0AA37Q8C4"/>
<dbReference type="Pfam" id="PF03150">
    <property type="entry name" value="CCP_MauG"/>
    <property type="match status" value="1"/>
</dbReference>
<evidence type="ECO:0000256" key="4">
    <source>
        <dbReference type="ARBA" id="ARBA00022729"/>
    </source>
</evidence>
<keyword evidence="4 10" id="KW-0732">Signal</keyword>
<dbReference type="InterPro" id="IPR051395">
    <property type="entry name" value="Cytochrome_c_Peroxidase/MauG"/>
</dbReference>
<evidence type="ECO:0000256" key="7">
    <source>
        <dbReference type="ARBA" id="ARBA00023004"/>
    </source>
</evidence>
<evidence type="ECO:0000313" key="13">
    <source>
        <dbReference type="Proteomes" id="UP001161325"/>
    </source>
</evidence>
<dbReference type="InterPro" id="IPR009056">
    <property type="entry name" value="Cyt_c-like_dom"/>
</dbReference>
<comment type="PTM">
    <text evidence="8">Binds 2 heme groups per subunit.</text>
</comment>
<evidence type="ECO:0000256" key="8">
    <source>
        <dbReference type="PIRSR" id="PIRSR000294-1"/>
    </source>
</evidence>
<comment type="cofactor">
    <cofactor evidence="8">
        <name>heme</name>
        <dbReference type="ChEBI" id="CHEBI:30413"/>
    </cofactor>
    <text evidence="8">Binds 2 heme groups.</text>
</comment>
<keyword evidence="2 8" id="KW-0349">Heme</keyword>
<evidence type="ECO:0000256" key="2">
    <source>
        <dbReference type="ARBA" id="ARBA00022617"/>
    </source>
</evidence>
<sequence>MRPPRLALVVAALTALVLTSAAVHALTAGARTAGPRWSAAERETLRTLSLASLGPLPKDPSNRVADDPRAAALGHRLFFDARLSGDGRVSCATCHVPAREFQDGVALAEGMGTTARRTMPVAGTAHSPWLFWDGRADSQWAQALGPLESAVEHGGSRTQYAHAVAAHYRADYEAVFGPLPALDGLPEKAGPVADTAWRAAWARIPPARQQDVSRVYANIGKAIAAYERTIGFAPTRFDRWVDAELAGRPQTAESALTDDEVAGARLFIGRASCVNCHNGPRFTDDHFHNTGVPRPSVALPEDSGRATGVRQALASEFACTGRHSDAGPDDCAELRFATTEGEELVRAYKTPSLRGVAGRAPYMHAGQVGTLAAVVAHYDRAPAAPAGHSELKPLRLTARERAQLEAFLRTLSAPVAAPPGFLRQP</sequence>
<evidence type="ECO:0000256" key="5">
    <source>
        <dbReference type="ARBA" id="ARBA00022764"/>
    </source>
</evidence>
<feature type="signal peptide" evidence="10">
    <location>
        <begin position="1"/>
        <end position="25"/>
    </location>
</feature>
<dbReference type="RefSeq" id="WP_284349329.1">
    <property type="nucleotide sequence ID" value="NZ_BRXS01000002.1"/>
</dbReference>
<feature type="binding site" description="axial binding residue" evidence="9">
    <location>
        <position position="277"/>
    </location>
    <ligand>
        <name>heme c</name>
        <dbReference type="ChEBI" id="CHEBI:61717"/>
        <label>2</label>
    </ligand>
    <ligandPart>
        <name>Fe</name>
        <dbReference type="ChEBI" id="CHEBI:18248"/>
    </ligandPart>
</feature>
<keyword evidence="7 9" id="KW-0408">Iron</keyword>
<organism evidence="12 13">
    <name type="scientific">Roseisolibacter agri</name>
    <dbReference type="NCBI Taxonomy" id="2014610"/>
    <lineage>
        <taxon>Bacteria</taxon>
        <taxon>Pseudomonadati</taxon>
        <taxon>Gemmatimonadota</taxon>
        <taxon>Gemmatimonadia</taxon>
        <taxon>Gemmatimonadales</taxon>
        <taxon>Gemmatimonadaceae</taxon>
        <taxon>Roseisolibacter</taxon>
    </lineage>
</organism>
<evidence type="ECO:0000256" key="9">
    <source>
        <dbReference type="PIRSR" id="PIRSR000294-2"/>
    </source>
</evidence>